<dbReference type="AlphaFoldDB" id="A0A0F9X2T0"/>
<proteinExistence type="predicted"/>
<evidence type="ECO:0000256" key="1">
    <source>
        <dbReference type="SAM" id="MobiDB-lite"/>
    </source>
</evidence>
<sequence length="170" mass="18532">MNISSNKDLNMQRRKTVITLLIAGSLFAIAAHAAPPEGKGPNHKHLAKHAGQSGKGNPDKGQASQDREDHHRDRDLLDSLLDAGITATRAREYARTANFNGYAELPPGIRKNLKRGKPLPPGIAKKVQSGAFLDRLPRHPGYEWRTAGTELILVSVVTGVIADILYDVFD</sequence>
<gene>
    <name evidence="2" type="ORF">LCGC14_0202100</name>
</gene>
<accession>A0A0F9X2T0</accession>
<dbReference type="NCBIfam" id="NF040487">
    <property type="entry name" value="T3SS_CigR_fam"/>
    <property type="match status" value="1"/>
</dbReference>
<dbReference type="Gene3D" id="3.10.450.160">
    <property type="entry name" value="inner membrane protein cigr"/>
    <property type="match status" value="1"/>
</dbReference>
<reference evidence="2" key="1">
    <citation type="journal article" date="2015" name="Nature">
        <title>Complex archaea that bridge the gap between prokaryotes and eukaryotes.</title>
        <authorList>
            <person name="Spang A."/>
            <person name="Saw J.H."/>
            <person name="Jorgensen S.L."/>
            <person name="Zaremba-Niedzwiedzka K."/>
            <person name="Martijn J."/>
            <person name="Lind A.E."/>
            <person name="van Eijk R."/>
            <person name="Schleper C."/>
            <person name="Guy L."/>
            <person name="Ettema T.J."/>
        </authorList>
    </citation>
    <scope>NUCLEOTIDE SEQUENCE</scope>
</reference>
<evidence type="ECO:0000313" key="2">
    <source>
        <dbReference type="EMBL" id="KKN93121.1"/>
    </source>
</evidence>
<feature type="region of interest" description="Disordered" evidence="1">
    <location>
        <begin position="34"/>
        <end position="75"/>
    </location>
</feature>
<feature type="compositionally biased region" description="Basic and acidic residues" evidence="1">
    <location>
        <begin position="65"/>
        <end position="75"/>
    </location>
</feature>
<comment type="caution">
    <text evidence="2">The sequence shown here is derived from an EMBL/GenBank/DDBJ whole genome shotgun (WGS) entry which is preliminary data.</text>
</comment>
<dbReference type="EMBL" id="LAZR01000089">
    <property type="protein sequence ID" value="KKN93121.1"/>
    <property type="molecule type" value="Genomic_DNA"/>
</dbReference>
<organism evidence="2">
    <name type="scientific">marine sediment metagenome</name>
    <dbReference type="NCBI Taxonomy" id="412755"/>
    <lineage>
        <taxon>unclassified sequences</taxon>
        <taxon>metagenomes</taxon>
        <taxon>ecological metagenomes</taxon>
    </lineage>
</organism>
<protein>
    <submittedName>
        <fullName evidence="2">Uncharacterized protein</fullName>
    </submittedName>
</protein>
<name>A0A0F9X2T0_9ZZZZ</name>